<reference evidence="6 7" key="1">
    <citation type="submission" date="2010-12" db="EMBL/GenBank/DDBJ databases">
        <authorList>
            <person name="Muzny D."/>
            <person name="Qin X."/>
            <person name="Deng J."/>
            <person name="Jiang H."/>
            <person name="Liu Y."/>
            <person name="Qu J."/>
            <person name="Song X.-Z."/>
            <person name="Zhang L."/>
            <person name="Thornton R."/>
            <person name="Coyle M."/>
            <person name="Francisco L."/>
            <person name="Jackson L."/>
            <person name="Javaid M."/>
            <person name="Korchina V."/>
            <person name="Kovar C."/>
            <person name="Mata R."/>
            <person name="Mathew T."/>
            <person name="Ngo R."/>
            <person name="Nguyen L."/>
            <person name="Nguyen N."/>
            <person name="Okwuonu G."/>
            <person name="Ongeri F."/>
            <person name="Pham C."/>
            <person name="Simmons D."/>
            <person name="Wilczek-Boney K."/>
            <person name="Hale W."/>
            <person name="Jakkamsetti A."/>
            <person name="Pham P."/>
            <person name="Ruth R."/>
            <person name="San Lucas F."/>
            <person name="Warren J."/>
            <person name="Zhang J."/>
            <person name="Zhao Z."/>
            <person name="Zhou C."/>
            <person name="Zhu D."/>
            <person name="Lee S."/>
            <person name="Bess C."/>
            <person name="Blankenburg K."/>
            <person name="Forbes L."/>
            <person name="Fu Q."/>
            <person name="Gubbala S."/>
            <person name="Hirani K."/>
            <person name="Jayaseelan J.C."/>
            <person name="Lara F."/>
            <person name="Munidasa M."/>
            <person name="Palculict T."/>
            <person name="Patil S."/>
            <person name="Pu L.-L."/>
            <person name="Saada N."/>
            <person name="Tang L."/>
            <person name="Weissenberger G."/>
            <person name="Zhu Y."/>
            <person name="Hemphill L."/>
            <person name="Shang Y."/>
            <person name="Youmans B."/>
            <person name="Ayvaz T."/>
            <person name="Ross M."/>
            <person name="Santibanez J."/>
            <person name="Aqrawi P."/>
            <person name="Gross S."/>
            <person name="Joshi V."/>
            <person name="Fowler G."/>
            <person name="Nazareth L."/>
            <person name="Reid J."/>
            <person name="Worley K."/>
            <person name="Petrosino J."/>
            <person name="Highlander S."/>
            <person name="Gibbs R."/>
        </authorList>
    </citation>
    <scope>NUCLEOTIDE SEQUENCE [LARGE SCALE GENOMIC DNA]</scope>
    <source>
        <strain evidence="6 7">DSM 3986</strain>
    </source>
</reference>
<dbReference type="AlphaFoldDB" id="E6LRY6"/>
<dbReference type="CDD" id="cd13585">
    <property type="entry name" value="PBP2_TMBP_like"/>
    <property type="match status" value="1"/>
</dbReference>
<accession>E6LRY6</accession>
<protein>
    <submittedName>
        <fullName evidence="6">ABC transporter, solute-binding protein</fullName>
    </submittedName>
</protein>
<name>E6LRY6_9FIRM</name>
<organism evidence="6 7">
    <name type="scientific">Lachnoanaerobaculum saburreum DSM 3986</name>
    <dbReference type="NCBI Taxonomy" id="887325"/>
    <lineage>
        <taxon>Bacteria</taxon>
        <taxon>Bacillati</taxon>
        <taxon>Bacillota</taxon>
        <taxon>Clostridia</taxon>
        <taxon>Lachnospirales</taxon>
        <taxon>Lachnospiraceae</taxon>
        <taxon>Lachnoanaerobaculum</taxon>
    </lineage>
</organism>
<dbReference type="HOGENOM" id="CLU_031285_10_5_9"/>
<dbReference type="Proteomes" id="UP000003434">
    <property type="component" value="Unassembled WGS sequence"/>
</dbReference>
<evidence type="ECO:0000256" key="2">
    <source>
        <dbReference type="ARBA" id="ARBA00008520"/>
    </source>
</evidence>
<comment type="caution">
    <text evidence="6">The sequence shown here is derived from an EMBL/GenBank/DDBJ whole genome shotgun (WGS) entry which is preliminary data.</text>
</comment>
<gene>
    <name evidence="6" type="ORF">HMPREF0381_2721</name>
</gene>
<dbReference type="PANTHER" id="PTHR43649:SF31">
    <property type="entry name" value="SN-GLYCEROL-3-PHOSPHATE-BINDING PERIPLASMIC PROTEIN UGPB"/>
    <property type="match status" value="1"/>
</dbReference>
<evidence type="ECO:0000256" key="3">
    <source>
        <dbReference type="ARBA" id="ARBA00022448"/>
    </source>
</evidence>
<dbReference type="InterPro" id="IPR050490">
    <property type="entry name" value="Bact_solute-bd_prot1"/>
</dbReference>
<sequence>MKKKIAISCIALMCASMVLSACASGGNSSESKNGKVKVRFASWDVAEDIDKQQILVDKFNESHDDIEVVLEAYGRDFDTKISAGMGSKDAPDLMYMWNYPAYYEGLEPLDSYIEKEGEDFKKNYYSALWDYNSIEGNIYGMPVGFTTHALFYNKDLFEEAGVDLPGENFTWDDLRATAKTISEKTNAKGFAFQMKPDPYDFEMYLWSNGTAYCDGKGDMKGKIDSEGSQEVFKMFQDMAKEEIAAVTEGNGTDEFRAGQVAMYIYGSWSINSLNEDNMNYGITKLPNFGSKPSVSILSSSGIAMSKDSKNKDAAWEFMKYWTGEEANKARIGLELPVLETVIESEKIMDDSTYAPFYEMLKQSAGYTPASFIQKNWSEVSENLSLSFEEMFNPSTYRDVKETLEQAAQQ</sequence>
<dbReference type="PROSITE" id="PS51257">
    <property type="entry name" value="PROKAR_LIPOPROTEIN"/>
    <property type="match status" value="1"/>
</dbReference>
<comment type="subcellular location">
    <subcellularLocation>
        <location evidence="1">Cell envelope</location>
    </subcellularLocation>
</comment>
<proteinExistence type="inferred from homology"/>
<evidence type="ECO:0000256" key="4">
    <source>
        <dbReference type="ARBA" id="ARBA00022729"/>
    </source>
</evidence>
<feature type="chain" id="PRO_5003207865" evidence="5">
    <location>
        <begin position="24"/>
        <end position="409"/>
    </location>
</feature>
<keyword evidence="3" id="KW-0813">Transport</keyword>
<dbReference type="RefSeq" id="WP_008752480.1">
    <property type="nucleotide sequence ID" value="NZ_GL622296.1"/>
</dbReference>
<dbReference type="SUPFAM" id="SSF53850">
    <property type="entry name" value="Periplasmic binding protein-like II"/>
    <property type="match status" value="1"/>
</dbReference>
<evidence type="ECO:0000256" key="5">
    <source>
        <dbReference type="SAM" id="SignalP"/>
    </source>
</evidence>
<dbReference type="GO" id="GO:0030313">
    <property type="term" value="C:cell envelope"/>
    <property type="evidence" value="ECO:0007669"/>
    <property type="project" value="UniProtKB-SubCell"/>
</dbReference>
<dbReference type="InterPro" id="IPR006059">
    <property type="entry name" value="SBP"/>
</dbReference>
<dbReference type="Pfam" id="PF01547">
    <property type="entry name" value="SBP_bac_1"/>
    <property type="match status" value="1"/>
</dbReference>
<comment type="similarity">
    <text evidence="2">Belongs to the bacterial solute-binding protein 1 family.</text>
</comment>
<evidence type="ECO:0000313" key="6">
    <source>
        <dbReference type="EMBL" id="EFU75363.1"/>
    </source>
</evidence>
<evidence type="ECO:0000256" key="1">
    <source>
        <dbReference type="ARBA" id="ARBA00004196"/>
    </source>
</evidence>
<dbReference type="PANTHER" id="PTHR43649">
    <property type="entry name" value="ARABINOSE-BINDING PROTEIN-RELATED"/>
    <property type="match status" value="1"/>
</dbReference>
<evidence type="ECO:0000313" key="7">
    <source>
        <dbReference type="Proteomes" id="UP000003434"/>
    </source>
</evidence>
<keyword evidence="4 5" id="KW-0732">Signal</keyword>
<dbReference type="eggNOG" id="COG1653">
    <property type="taxonomic scope" value="Bacteria"/>
</dbReference>
<feature type="signal peptide" evidence="5">
    <location>
        <begin position="1"/>
        <end position="23"/>
    </location>
</feature>
<dbReference type="EMBL" id="AEPW01000106">
    <property type="protein sequence ID" value="EFU75363.1"/>
    <property type="molecule type" value="Genomic_DNA"/>
</dbReference>
<dbReference type="Gene3D" id="3.40.190.10">
    <property type="entry name" value="Periplasmic binding protein-like II"/>
    <property type="match status" value="1"/>
</dbReference>